<protein>
    <submittedName>
        <fullName evidence="3">MarR family transcriptional regulator</fullName>
    </submittedName>
</protein>
<accession>A0ABW1EXI3</accession>
<dbReference type="PANTHER" id="PTHR33164:SF106">
    <property type="entry name" value="TRANSCRIPTIONAL REGULATORY PROTEIN"/>
    <property type="match status" value="1"/>
</dbReference>
<sequence>MSEQEPRTTPPTVPGSPASPGVPASPGSPASPGVPASPGSPASPGVPAPADPAASDAPALGRLLQDLASELNLLGHGFAAASGLHATDVQALLAVMRAAPGPDGGPGGITPGRLRDELALTSGAVTAVLDRLERAGHIRRTRDAADRRQVFVHYLPGAGRMAGEWFAPVARRTEAVRGEFTPAELAAVARFLGRMTEELEALRHTR</sequence>
<dbReference type="InterPro" id="IPR036388">
    <property type="entry name" value="WH-like_DNA-bd_sf"/>
</dbReference>
<dbReference type="PANTHER" id="PTHR33164">
    <property type="entry name" value="TRANSCRIPTIONAL REGULATOR, MARR FAMILY"/>
    <property type="match status" value="1"/>
</dbReference>
<keyword evidence="4" id="KW-1185">Reference proteome</keyword>
<name>A0ABW1EXI3_9ACTN</name>
<dbReference type="PROSITE" id="PS50995">
    <property type="entry name" value="HTH_MARR_2"/>
    <property type="match status" value="1"/>
</dbReference>
<dbReference type="Proteomes" id="UP001596067">
    <property type="component" value="Unassembled WGS sequence"/>
</dbReference>
<proteinExistence type="predicted"/>
<dbReference type="InterPro" id="IPR039422">
    <property type="entry name" value="MarR/SlyA-like"/>
</dbReference>
<dbReference type="EMBL" id="JBHSOD010000011">
    <property type="protein sequence ID" value="MFC5885773.1"/>
    <property type="molecule type" value="Genomic_DNA"/>
</dbReference>
<gene>
    <name evidence="3" type="ORF">ACFP0N_12425</name>
</gene>
<reference evidence="4" key="1">
    <citation type="journal article" date="2019" name="Int. J. Syst. Evol. Microbiol.">
        <title>The Global Catalogue of Microorganisms (GCM) 10K type strain sequencing project: providing services to taxonomists for standard genome sequencing and annotation.</title>
        <authorList>
            <consortium name="The Broad Institute Genomics Platform"/>
            <consortium name="The Broad Institute Genome Sequencing Center for Infectious Disease"/>
            <person name="Wu L."/>
            <person name="Ma J."/>
        </authorList>
    </citation>
    <scope>NUCLEOTIDE SEQUENCE [LARGE SCALE GENOMIC DNA]</scope>
    <source>
        <strain evidence="4">CGMCC 4.1469</strain>
    </source>
</reference>
<feature type="compositionally biased region" description="Low complexity" evidence="1">
    <location>
        <begin position="15"/>
        <end position="43"/>
    </location>
</feature>
<dbReference type="InterPro" id="IPR000835">
    <property type="entry name" value="HTH_MarR-typ"/>
</dbReference>
<evidence type="ECO:0000259" key="2">
    <source>
        <dbReference type="PROSITE" id="PS50995"/>
    </source>
</evidence>
<evidence type="ECO:0000256" key="1">
    <source>
        <dbReference type="SAM" id="MobiDB-lite"/>
    </source>
</evidence>
<dbReference type="SUPFAM" id="SSF46785">
    <property type="entry name" value="Winged helix' DNA-binding domain"/>
    <property type="match status" value="1"/>
</dbReference>
<dbReference type="SMART" id="SM00347">
    <property type="entry name" value="HTH_MARR"/>
    <property type="match status" value="1"/>
</dbReference>
<evidence type="ECO:0000313" key="3">
    <source>
        <dbReference type="EMBL" id="MFC5885773.1"/>
    </source>
</evidence>
<feature type="domain" description="HTH marR-type" evidence="2">
    <location>
        <begin position="57"/>
        <end position="197"/>
    </location>
</feature>
<organism evidence="3 4">
    <name type="scientific">Kitasatospora aburaviensis</name>
    <dbReference type="NCBI Taxonomy" id="67265"/>
    <lineage>
        <taxon>Bacteria</taxon>
        <taxon>Bacillati</taxon>
        <taxon>Actinomycetota</taxon>
        <taxon>Actinomycetes</taxon>
        <taxon>Kitasatosporales</taxon>
        <taxon>Streptomycetaceae</taxon>
        <taxon>Kitasatospora</taxon>
    </lineage>
</organism>
<evidence type="ECO:0000313" key="4">
    <source>
        <dbReference type="Proteomes" id="UP001596067"/>
    </source>
</evidence>
<dbReference type="RefSeq" id="WP_313767278.1">
    <property type="nucleotide sequence ID" value="NZ_BAAAVH010000011.1"/>
</dbReference>
<comment type="caution">
    <text evidence="3">The sequence shown here is derived from an EMBL/GenBank/DDBJ whole genome shotgun (WGS) entry which is preliminary data.</text>
</comment>
<feature type="region of interest" description="Disordered" evidence="1">
    <location>
        <begin position="1"/>
        <end position="54"/>
    </location>
</feature>
<dbReference type="Gene3D" id="1.10.10.10">
    <property type="entry name" value="Winged helix-like DNA-binding domain superfamily/Winged helix DNA-binding domain"/>
    <property type="match status" value="1"/>
</dbReference>
<dbReference type="InterPro" id="IPR036390">
    <property type="entry name" value="WH_DNA-bd_sf"/>
</dbReference>
<dbReference type="Pfam" id="PF12802">
    <property type="entry name" value="MarR_2"/>
    <property type="match status" value="1"/>
</dbReference>